<dbReference type="OrthoDB" id="9779408at2"/>
<dbReference type="EMBL" id="AYYX01000104">
    <property type="protein sequence ID" value="KRM83977.1"/>
    <property type="molecule type" value="Genomic_DNA"/>
</dbReference>
<evidence type="ECO:0000313" key="4">
    <source>
        <dbReference type="EMBL" id="KRM83977.1"/>
    </source>
</evidence>
<dbReference type="InterPro" id="IPR014718">
    <property type="entry name" value="GH-type_carb-bd"/>
</dbReference>
<evidence type="ECO:0000256" key="1">
    <source>
        <dbReference type="ARBA" id="ARBA00006206"/>
    </source>
</evidence>
<dbReference type="GO" id="GO:0006006">
    <property type="term" value="P:glucose metabolic process"/>
    <property type="evidence" value="ECO:0007669"/>
    <property type="project" value="TreeGrafter"/>
</dbReference>
<dbReference type="PANTHER" id="PTHR10091:SF0">
    <property type="entry name" value="GALACTOSE MUTAROTASE"/>
    <property type="match status" value="1"/>
</dbReference>
<comment type="caution">
    <text evidence="4">The sequence shown here is derived from an EMBL/GenBank/DDBJ whole genome shotgun (WGS) entry which is preliminary data.</text>
</comment>
<comment type="similarity">
    <text evidence="1">Belongs to the aldose epimerase family.</text>
</comment>
<dbReference type="GO" id="GO:0033499">
    <property type="term" value="P:galactose catabolic process via UDP-galactose, Leloir pathway"/>
    <property type="evidence" value="ECO:0007669"/>
    <property type="project" value="TreeGrafter"/>
</dbReference>
<proteinExistence type="inferred from homology"/>
<sequence length="337" mass="38083">MKTNLFSFGTFRGNDVYQYSVENSHGVKISVLSQGGILYEVSVPTKEGRKNLVLNFQTINEYYDNPFYVCMAIGLTAGRLTQGKFMLNNKKYKIEPNEGSNVLHGGKQGFSTVNWNGTIHDNKIILGHRFTEREGGFPGNIEVRIIYSVNEDNEIKVSFSAISDKVTLFNPTLHVYWNLSQEETIFNHKIKINSDKHLKLGNDKLPLGEFLVNVGTPFDFSKERILGDAIKELSNTSEKGFDDIFLVEPDSNGRVAKLSANKKSVEIFSNRNGLVLFTANSFTKNMKLLTENGHPWMGVATEAQNLPDGINQVAFPNDDILYPKEKRTEYIKYKVNF</sequence>
<keyword evidence="3" id="KW-0119">Carbohydrate metabolism</keyword>
<gene>
    <name evidence="4" type="ORF">FD21_GL000158</name>
</gene>
<organism evidence="4 5">
    <name type="scientific">Liquorilactobacillus vini DSM 20605</name>
    <dbReference type="NCBI Taxonomy" id="1133569"/>
    <lineage>
        <taxon>Bacteria</taxon>
        <taxon>Bacillati</taxon>
        <taxon>Bacillota</taxon>
        <taxon>Bacilli</taxon>
        <taxon>Lactobacillales</taxon>
        <taxon>Lactobacillaceae</taxon>
        <taxon>Liquorilactobacillus</taxon>
    </lineage>
</organism>
<reference evidence="4 5" key="1">
    <citation type="journal article" date="2015" name="Genome Announc.">
        <title>Expanding the biotechnology potential of lactobacilli through comparative genomics of 213 strains and associated genera.</title>
        <authorList>
            <person name="Sun Z."/>
            <person name="Harris H.M."/>
            <person name="McCann A."/>
            <person name="Guo C."/>
            <person name="Argimon S."/>
            <person name="Zhang W."/>
            <person name="Yang X."/>
            <person name="Jeffery I.B."/>
            <person name="Cooney J.C."/>
            <person name="Kagawa T.F."/>
            <person name="Liu W."/>
            <person name="Song Y."/>
            <person name="Salvetti E."/>
            <person name="Wrobel A."/>
            <person name="Rasinkangas P."/>
            <person name="Parkhill J."/>
            <person name="Rea M.C."/>
            <person name="O'Sullivan O."/>
            <person name="Ritari J."/>
            <person name="Douillard F.P."/>
            <person name="Paul Ross R."/>
            <person name="Yang R."/>
            <person name="Briner A.E."/>
            <person name="Felis G.E."/>
            <person name="de Vos W.M."/>
            <person name="Barrangou R."/>
            <person name="Klaenhammer T.R."/>
            <person name="Caufield P.W."/>
            <person name="Cui Y."/>
            <person name="Zhang H."/>
            <person name="O'Toole P.W."/>
        </authorList>
    </citation>
    <scope>NUCLEOTIDE SEQUENCE [LARGE SCALE GENOMIC DNA]</scope>
    <source>
        <strain evidence="4 5">DSM 20605</strain>
    </source>
</reference>
<name>A0A0R2C6C6_9LACO</name>
<protein>
    <submittedName>
        <fullName evidence="4">Aldose 1-epimerase</fullName>
    </submittedName>
</protein>
<dbReference type="PANTHER" id="PTHR10091">
    <property type="entry name" value="ALDOSE-1-EPIMERASE"/>
    <property type="match status" value="1"/>
</dbReference>
<evidence type="ECO:0000256" key="3">
    <source>
        <dbReference type="ARBA" id="ARBA00023277"/>
    </source>
</evidence>
<dbReference type="PATRIC" id="fig|1133569.4.peg.161"/>
<dbReference type="GO" id="GO:0030246">
    <property type="term" value="F:carbohydrate binding"/>
    <property type="evidence" value="ECO:0007669"/>
    <property type="project" value="InterPro"/>
</dbReference>
<dbReference type="AlphaFoldDB" id="A0A0R2C6C6"/>
<dbReference type="RefSeq" id="WP_010580895.1">
    <property type="nucleotide sequence ID" value="NZ_AHYZ01000131.1"/>
</dbReference>
<keyword evidence="2" id="KW-0413">Isomerase</keyword>
<dbReference type="InterPro" id="IPR008183">
    <property type="entry name" value="Aldose_1/G6P_1-epimerase"/>
</dbReference>
<evidence type="ECO:0000256" key="2">
    <source>
        <dbReference type="ARBA" id="ARBA00023235"/>
    </source>
</evidence>
<dbReference type="InterPro" id="IPR011013">
    <property type="entry name" value="Gal_mutarotase_sf_dom"/>
</dbReference>
<dbReference type="GO" id="GO:0005737">
    <property type="term" value="C:cytoplasm"/>
    <property type="evidence" value="ECO:0007669"/>
    <property type="project" value="TreeGrafter"/>
</dbReference>
<dbReference type="InterPro" id="IPR047215">
    <property type="entry name" value="Galactose_mutarotase-like"/>
</dbReference>
<accession>A0A0R2C6C6</accession>
<keyword evidence="5" id="KW-1185">Reference proteome</keyword>
<dbReference type="GO" id="GO:0004034">
    <property type="term" value="F:aldose 1-epimerase activity"/>
    <property type="evidence" value="ECO:0007669"/>
    <property type="project" value="TreeGrafter"/>
</dbReference>
<dbReference type="Pfam" id="PF01263">
    <property type="entry name" value="Aldose_epim"/>
    <property type="match status" value="1"/>
</dbReference>
<dbReference type="CDD" id="cd09019">
    <property type="entry name" value="galactose_mutarotase_like"/>
    <property type="match status" value="1"/>
</dbReference>
<dbReference type="STRING" id="1133569.FD21_GL000158"/>
<dbReference type="Gene3D" id="2.70.98.10">
    <property type="match status" value="1"/>
</dbReference>
<dbReference type="eggNOG" id="COG2017">
    <property type="taxonomic scope" value="Bacteria"/>
</dbReference>
<evidence type="ECO:0000313" key="5">
    <source>
        <dbReference type="Proteomes" id="UP000051576"/>
    </source>
</evidence>
<dbReference type="Proteomes" id="UP000051576">
    <property type="component" value="Unassembled WGS sequence"/>
</dbReference>
<dbReference type="SUPFAM" id="SSF74650">
    <property type="entry name" value="Galactose mutarotase-like"/>
    <property type="match status" value="1"/>
</dbReference>